<organism evidence="1 2">
    <name type="scientific">Clostridium simiarum</name>
    <dbReference type="NCBI Taxonomy" id="2841506"/>
    <lineage>
        <taxon>Bacteria</taxon>
        <taxon>Bacillati</taxon>
        <taxon>Bacillota</taxon>
        <taxon>Clostridia</taxon>
        <taxon>Eubacteriales</taxon>
        <taxon>Clostridiaceae</taxon>
        <taxon>Clostridium</taxon>
    </lineage>
</organism>
<gene>
    <name evidence="1" type="ORF">KQI89_15510</name>
</gene>
<comment type="caution">
    <text evidence="1">The sequence shown here is derived from an EMBL/GenBank/DDBJ whole genome shotgun (WGS) entry which is preliminary data.</text>
</comment>
<dbReference type="EMBL" id="JAHLQL010000007">
    <property type="protein sequence ID" value="MBU5593156.1"/>
    <property type="molecule type" value="Genomic_DNA"/>
</dbReference>
<keyword evidence="2" id="KW-1185">Reference proteome</keyword>
<evidence type="ECO:0000313" key="1">
    <source>
        <dbReference type="EMBL" id="MBU5593156.1"/>
    </source>
</evidence>
<name>A0ABS6F4D6_9CLOT</name>
<protein>
    <submittedName>
        <fullName evidence="1">VOC family protein</fullName>
    </submittedName>
</protein>
<dbReference type="RefSeq" id="WP_216457839.1">
    <property type="nucleotide sequence ID" value="NZ_JAHLQL010000007.1"/>
</dbReference>
<reference evidence="1 2" key="1">
    <citation type="submission" date="2021-06" db="EMBL/GenBank/DDBJ databases">
        <authorList>
            <person name="Sun Q."/>
            <person name="Li D."/>
        </authorList>
    </citation>
    <scope>NUCLEOTIDE SEQUENCE [LARGE SCALE GENOMIC DNA]</scope>
    <source>
        <strain evidence="1 2">MSJ-4</strain>
    </source>
</reference>
<proteinExistence type="predicted"/>
<accession>A0ABS6F4D6</accession>
<evidence type="ECO:0000313" key="2">
    <source>
        <dbReference type="Proteomes" id="UP000736583"/>
    </source>
</evidence>
<sequence>MKRAMMQIYVKGSGEAVELYLKAFNAILGFNVKSSEHTFYHAELDICGHILAIAEANDDMHKSITGNTMQFCFHYGEGNEDMVKQAYEILKEDSEILFPLGPCDFSPLFVDFIDKFGVRWCLFV</sequence>
<dbReference type="Proteomes" id="UP000736583">
    <property type="component" value="Unassembled WGS sequence"/>
</dbReference>